<dbReference type="Proteomes" id="UP001207582">
    <property type="component" value="Unassembled WGS sequence"/>
</dbReference>
<dbReference type="InterPro" id="IPR047650">
    <property type="entry name" value="Transpos_IS110"/>
</dbReference>
<organism evidence="1 2">
    <name type="scientific">Defluviimonas salinarum</name>
    <dbReference type="NCBI Taxonomy" id="2992147"/>
    <lineage>
        <taxon>Bacteria</taxon>
        <taxon>Pseudomonadati</taxon>
        <taxon>Pseudomonadota</taxon>
        <taxon>Alphaproteobacteria</taxon>
        <taxon>Rhodobacterales</taxon>
        <taxon>Paracoccaceae</taxon>
        <taxon>Albidovulum</taxon>
    </lineage>
</organism>
<keyword evidence="2" id="KW-1185">Reference proteome</keyword>
<dbReference type="EMBL" id="JAPDOG010000010">
    <property type="protein sequence ID" value="MCW3782474.1"/>
    <property type="molecule type" value="Genomic_DNA"/>
</dbReference>
<dbReference type="RefSeq" id="WP_264772207.1">
    <property type="nucleotide sequence ID" value="NZ_JAPDOG010000010.1"/>
</dbReference>
<evidence type="ECO:0000313" key="1">
    <source>
        <dbReference type="EMBL" id="MCW3782474.1"/>
    </source>
</evidence>
<evidence type="ECO:0000313" key="2">
    <source>
        <dbReference type="Proteomes" id="UP001207582"/>
    </source>
</evidence>
<gene>
    <name evidence="1" type="ORF">OM960_12845</name>
</gene>
<dbReference type="PANTHER" id="PTHR33055">
    <property type="entry name" value="TRANSPOSASE FOR INSERTION SEQUENCE ELEMENT IS1111A"/>
    <property type="match status" value="1"/>
</dbReference>
<sequence length="203" mass="22832">MSHWLYGGLAAMGLPVICVETRHTKAFPQDQINKTDRNDARGNAQIMRVNLFLKKYMKNWRSQQRRALLTARKLLQGKAIVIENDIRSLLRTFGLKAGVIGEARFERWIRDLVEDRGHHEPFARRAGDAARGIARPHAYILDHARDDAVCHRLMSIPGAGPVTALAFTSSINVPAVFADRVASVLLEICPRVEATLRVEMVED</sequence>
<name>A0ABT3J468_9RHOB</name>
<evidence type="ECO:0008006" key="3">
    <source>
        <dbReference type="Google" id="ProtNLM"/>
    </source>
</evidence>
<reference evidence="1 2" key="1">
    <citation type="submission" date="2022-10" db="EMBL/GenBank/DDBJ databases">
        <title>Defluviimonas sp. CAU 1641 isolated from mud.</title>
        <authorList>
            <person name="Kim W."/>
        </authorList>
    </citation>
    <scope>NUCLEOTIDE SEQUENCE [LARGE SCALE GENOMIC DNA]</scope>
    <source>
        <strain evidence="1 2">CAU 1641</strain>
    </source>
</reference>
<protein>
    <recommendedName>
        <fullName evidence="3">Transposase</fullName>
    </recommendedName>
</protein>
<comment type="caution">
    <text evidence="1">The sequence shown here is derived from an EMBL/GenBank/DDBJ whole genome shotgun (WGS) entry which is preliminary data.</text>
</comment>
<proteinExistence type="predicted"/>
<accession>A0ABT3J468</accession>
<dbReference type="PANTHER" id="PTHR33055:SF3">
    <property type="entry name" value="PUTATIVE TRANSPOSASE FOR IS117-RELATED"/>
    <property type="match status" value="1"/>
</dbReference>